<dbReference type="Pfam" id="PF02838">
    <property type="entry name" value="Glyco_hydro_20b"/>
    <property type="match status" value="1"/>
</dbReference>
<comment type="catalytic activity">
    <reaction evidence="1">
        <text>Hydrolysis of terminal non-reducing N-acetyl-D-hexosamine residues in N-acetyl-beta-D-hexosaminides.</text>
        <dbReference type="EC" id="3.2.1.52"/>
    </reaction>
</comment>
<feature type="active site" description="Proton donor" evidence="6">
    <location>
        <position position="291"/>
    </location>
</feature>
<sequence>MKLIPRPVEYAVKEGKVGWNSLTQVTGDFPETSALAKELLAKKAAGRESRLHFTSDSRFAPEGYAIKSDKNVIQVLASSEAGAFYALMSLEQMGEGGEMDCCFVRDEPKYSYRSFQLDCSRHFWTVEKIKSILRLQASVKMNTFHWHLSDDQGWRAEIKKYPLLTEKGSIRKNTQIGLVGYNAGKEPHDDEEYGRGMFYTQEDMKEVVAYAKKLHIQVIPEIDMPGHMVAAIACYPELSCTGEPTEVSTRWGVMDNICCCGKENIYNFAKDVIDELCEIFPAPYFHIGGDEAPKTRWKTCPKCQAKIKELGLKDENALQGYFNNEMAKYLRTKGKRMIGWNEVLDAADIMDKDVIAQWWVYRGSKTRELGWLEKGGNLILSMWGYVYMDHPYNVRPLSKTYKMTADKLGIKDKKGVIGVECPQWCEYIRTEEKFDFISFARIITVAEIAWTPDYRMDYKGFEERLEALRPFFESRGWYIPPQKVYRGKARDFKTLTYAGRWNTWRIDPYWEVKWTKKNFGEILKK</sequence>
<dbReference type="Proteomes" id="UP000824145">
    <property type="component" value="Unassembled WGS sequence"/>
</dbReference>
<dbReference type="PRINTS" id="PR00738">
    <property type="entry name" value="GLHYDRLASE20"/>
</dbReference>
<dbReference type="EC" id="3.2.1.52" evidence="3"/>
<reference evidence="9" key="1">
    <citation type="submission" date="2020-10" db="EMBL/GenBank/DDBJ databases">
        <authorList>
            <person name="Gilroy R."/>
        </authorList>
    </citation>
    <scope>NUCLEOTIDE SEQUENCE</scope>
    <source>
        <strain evidence="9">9366</strain>
    </source>
</reference>
<evidence type="ECO:0000256" key="1">
    <source>
        <dbReference type="ARBA" id="ARBA00001231"/>
    </source>
</evidence>
<keyword evidence="4" id="KW-0378">Hydrolase</keyword>
<dbReference type="InterPro" id="IPR029018">
    <property type="entry name" value="Hex-like_dom2"/>
</dbReference>
<evidence type="ECO:0000256" key="2">
    <source>
        <dbReference type="ARBA" id="ARBA00006285"/>
    </source>
</evidence>
<evidence type="ECO:0000259" key="8">
    <source>
        <dbReference type="Pfam" id="PF02838"/>
    </source>
</evidence>
<dbReference type="SUPFAM" id="SSF55545">
    <property type="entry name" value="beta-N-acetylhexosaminidase-like domain"/>
    <property type="match status" value="1"/>
</dbReference>
<gene>
    <name evidence="9" type="ORF">IAB07_05130</name>
</gene>
<dbReference type="GO" id="GO:0016020">
    <property type="term" value="C:membrane"/>
    <property type="evidence" value="ECO:0007669"/>
    <property type="project" value="TreeGrafter"/>
</dbReference>
<evidence type="ECO:0000256" key="4">
    <source>
        <dbReference type="ARBA" id="ARBA00022801"/>
    </source>
</evidence>
<dbReference type="GO" id="GO:0030203">
    <property type="term" value="P:glycosaminoglycan metabolic process"/>
    <property type="evidence" value="ECO:0007669"/>
    <property type="project" value="TreeGrafter"/>
</dbReference>
<reference evidence="9" key="2">
    <citation type="journal article" date="2021" name="PeerJ">
        <title>Extensive microbial diversity within the chicken gut microbiome revealed by metagenomics and culture.</title>
        <authorList>
            <person name="Gilroy R."/>
            <person name="Ravi A."/>
            <person name="Getino M."/>
            <person name="Pursley I."/>
            <person name="Horton D.L."/>
            <person name="Alikhan N.F."/>
            <person name="Baker D."/>
            <person name="Gharbi K."/>
            <person name="Hall N."/>
            <person name="Watson M."/>
            <person name="Adriaenssens E.M."/>
            <person name="Foster-Nyarko E."/>
            <person name="Jarju S."/>
            <person name="Secka A."/>
            <person name="Antonio M."/>
            <person name="Oren A."/>
            <person name="Chaudhuri R.R."/>
            <person name="La Ragione R."/>
            <person name="Hildebrand F."/>
            <person name="Pallen M.J."/>
        </authorList>
    </citation>
    <scope>NUCLEOTIDE SEQUENCE</scope>
    <source>
        <strain evidence="9">9366</strain>
    </source>
</reference>
<feature type="domain" description="Glycoside hydrolase family 20 catalytic" evidence="7">
    <location>
        <begin position="110"/>
        <end position="452"/>
    </location>
</feature>
<dbReference type="Pfam" id="PF00728">
    <property type="entry name" value="Glyco_hydro_20"/>
    <property type="match status" value="1"/>
</dbReference>
<dbReference type="InterPro" id="IPR015883">
    <property type="entry name" value="Glyco_hydro_20_cat"/>
</dbReference>
<comment type="caution">
    <text evidence="9">The sequence shown here is derived from an EMBL/GenBank/DDBJ whole genome shotgun (WGS) entry which is preliminary data.</text>
</comment>
<evidence type="ECO:0000313" key="9">
    <source>
        <dbReference type="EMBL" id="HIU63128.1"/>
    </source>
</evidence>
<dbReference type="Gene3D" id="3.30.379.10">
    <property type="entry name" value="Chitobiase/beta-hexosaminidase domain 2-like"/>
    <property type="match status" value="1"/>
</dbReference>
<dbReference type="CDD" id="cd06563">
    <property type="entry name" value="GH20_chitobiase-like"/>
    <property type="match status" value="1"/>
</dbReference>
<dbReference type="InterPro" id="IPR015882">
    <property type="entry name" value="HEX_bac_N"/>
</dbReference>
<evidence type="ECO:0000256" key="6">
    <source>
        <dbReference type="PIRSR" id="PIRSR625705-1"/>
    </source>
</evidence>
<protein>
    <recommendedName>
        <fullName evidence="3">beta-N-acetylhexosaminidase</fullName>
        <ecNumber evidence="3">3.2.1.52</ecNumber>
    </recommendedName>
</protein>
<dbReference type="AlphaFoldDB" id="A0A9D1SKM2"/>
<dbReference type="PANTHER" id="PTHR22600">
    <property type="entry name" value="BETA-HEXOSAMINIDASE"/>
    <property type="match status" value="1"/>
</dbReference>
<dbReference type="EMBL" id="DVNJ01000029">
    <property type="protein sequence ID" value="HIU63128.1"/>
    <property type="molecule type" value="Genomic_DNA"/>
</dbReference>
<keyword evidence="5" id="KW-0326">Glycosidase</keyword>
<evidence type="ECO:0000256" key="3">
    <source>
        <dbReference type="ARBA" id="ARBA00012663"/>
    </source>
</evidence>
<dbReference type="InterPro" id="IPR017853">
    <property type="entry name" value="GH"/>
</dbReference>
<proteinExistence type="inferred from homology"/>
<dbReference type="GO" id="GO:0005975">
    <property type="term" value="P:carbohydrate metabolic process"/>
    <property type="evidence" value="ECO:0007669"/>
    <property type="project" value="InterPro"/>
</dbReference>
<comment type="similarity">
    <text evidence="2">Belongs to the glycosyl hydrolase 20 family.</text>
</comment>
<evidence type="ECO:0000259" key="7">
    <source>
        <dbReference type="Pfam" id="PF00728"/>
    </source>
</evidence>
<dbReference type="InterPro" id="IPR025705">
    <property type="entry name" value="Beta_hexosaminidase_sua/sub"/>
</dbReference>
<evidence type="ECO:0000313" key="10">
    <source>
        <dbReference type="Proteomes" id="UP000824145"/>
    </source>
</evidence>
<organism evidence="9 10">
    <name type="scientific">Candidatus Caccalectryoclostridium excrementigallinarum</name>
    <dbReference type="NCBI Taxonomy" id="2840710"/>
    <lineage>
        <taxon>Bacteria</taxon>
        <taxon>Bacillati</taxon>
        <taxon>Bacillota</taxon>
        <taxon>Clostridia</taxon>
        <taxon>Christensenellales</taxon>
        <taxon>Christensenellaceae</taxon>
        <taxon>Christensenellaceae incertae sedis</taxon>
        <taxon>Candidatus Caccalectryoclostridium</taxon>
    </lineage>
</organism>
<dbReference type="PANTHER" id="PTHR22600:SF57">
    <property type="entry name" value="BETA-N-ACETYLHEXOSAMINIDASE"/>
    <property type="match status" value="1"/>
</dbReference>
<name>A0A9D1SKM2_9FIRM</name>
<feature type="domain" description="Beta-hexosaminidase bacterial type N-terminal" evidence="8">
    <location>
        <begin position="2"/>
        <end position="106"/>
    </location>
</feature>
<accession>A0A9D1SKM2</accession>
<dbReference type="SUPFAM" id="SSF51445">
    <property type="entry name" value="(Trans)glycosidases"/>
    <property type="match status" value="1"/>
</dbReference>
<dbReference type="GO" id="GO:0004563">
    <property type="term" value="F:beta-N-acetylhexosaminidase activity"/>
    <property type="evidence" value="ECO:0007669"/>
    <property type="project" value="UniProtKB-EC"/>
</dbReference>
<evidence type="ECO:0000256" key="5">
    <source>
        <dbReference type="ARBA" id="ARBA00023295"/>
    </source>
</evidence>
<dbReference type="Gene3D" id="3.20.20.80">
    <property type="entry name" value="Glycosidases"/>
    <property type="match status" value="1"/>
</dbReference>